<sequence>MEKIGEIEIRVVGKSGNQDLSPENYDIKHIASILQNVEDLLFPTNKKDRPIITYDIQEGSVRHFFKTTIQTVIGFSAVLSQVQANESIDFLELKTARAIENIQNLSRQKNYEFQIKTSLNDSYELTINPNTKFIRTENIWVDAEFYFYGILKDAGGKSKANIHLDTDDFGYLSIETGEKFLKEREENLLYKKYGVRAKGKQNIETGEIDTKSLQLIELIDYQPKFDNDYLNSLIKKAKDSWKNVNPDEWLLNLRGGYEA</sequence>
<gene>
    <name evidence="1" type="ORF">KCG49_13345</name>
</gene>
<reference evidence="1" key="1">
    <citation type="submission" date="2021-04" db="EMBL/GenBank/DDBJ databases">
        <authorList>
            <person name="Pira H."/>
            <person name="Risdian C."/>
            <person name="Wink J."/>
        </authorList>
    </citation>
    <scope>NUCLEOTIDE SEQUENCE</scope>
    <source>
        <strain evidence="1">WHY3</strain>
    </source>
</reference>
<proteinExistence type="predicted"/>
<evidence type="ECO:0000313" key="1">
    <source>
        <dbReference type="EMBL" id="MBV7270175.1"/>
    </source>
</evidence>
<protein>
    <submittedName>
        <fullName evidence="1">Uncharacterized protein</fullName>
    </submittedName>
</protein>
<name>A0A9X1JNZ7_9FLAO</name>
<dbReference type="Proteomes" id="UP001138894">
    <property type="component" value="Unassembled WGS sequence"/>
</dbReference>
<dbReference type="AlphaFoldDB" id="A0A9X1JNZ7"/>
<dbReference type="EMBL" id="JAGSPD010000012">
    <property type="protein sequence ID" value="MBV7270175.1"/>
    <property type="molecule type" value="Genomic_DNA"/>
</dbReference>
<comment type="caution">
    <text evidence="1">The sequence shown here is derived from an EMBL/GenBank/DDBJ whole genome shotgun (WGS) entry which is preliminary data.</text>
</comment>
<evidence type="ECO:0000313" key="2">
    <source>
        <dbReference type="Proteomes" id="UP001138894"/>
    </source>
</evidence>
<organism evidence="1 2">
    <name type="scientific">Winogradskyella luteola</name>
    <dbReference type="NCBI Taxonomy" id="2828330"/>
    <lineage>
        <taxon>Bacteria</taxon>
        <taxon>Pseudomonadati</taxon>
        <taxon>Bacteroidota</taxon>
        <taxon>Flavobacteriia</taxon>
        <taxon>Flavobacteriales</taxon>
        <taxon>Flavobacteriaceae</taxon>
        <taxon>Winogradskyella</taxon>
    </lineage>
</organism>
<dbReference type="RefSeq" id="WP_218547187.1">
    <property type="nucleotide sequence ID" value="NZ_JAGSPD010000012.1"/>
</dbReference>
<accession>A0A9X1JNZ7</accession>
<keyword evidence="2" id="KW-1185">Reference proteome</keyword>